<accession>A0AAD2E544</accession>
<gene>
    <name evidence="1" type="ORF">FPE_LOCUS25039</name>
</gene>
<name>A0AAD2E544_9LAMI</name>
<dbReference type="EMBL" id="OU503050">
    <property type="protein sequence ID" value="CAI9777609.1"/>
    <property type="molecule type" value="Genomic_DNA"/>
</dbReference>
<proteinExistence type="predicted"/>
<organism evidence="1 2">
    <name type="scientific">Fraxinus pennsylvanica</name>
    <dbReference type="NCBI Taxonomy" id="56036"/>
    <lineage>
        <taxon>Eukaryota</taxon>
        <taxon>Viridiplantae</taxon>
        <taxon>Streptophyta</taxon>
        <taxon>Embryophyta</taxon>
        <taxon>Tracheophyta</taxon>
        <taxon>Spermatophyta</taxon>
        <taxon>Magnoliopsida</taxon>
        <taxon>eudicotyledons</taxon>
        <taxon>Gunneridae</taxon>
        <taxon>Pentapetalae</taxon>
        <taxon>asterids</taxon>
        <taxon>lamiids</taxon>
        <taxon>Lamiales</taxon>
        <taxon>Oleaceae</taxon>
        <taxon>Oleeae</taxon>
        <taxon>Fraxinus</taxon>
    </lineage>
</organism>
<sequence>MGEEDASSLVRPKVVKSVHFCPATEKFTLREYRDITSNMGLPTGSVLSEAPFRPREVLFEKQKLFQSIHKHTFSSGKLLELPDLSIHYVLSKIPKGPLKTTKLASSC</sequence>
<dbReference type="PANTHER" id="PTHR35308">
    <property type="entry name" value="CYTOCHROME C OXIDASE SUBUNIT 7"/>
    <property type="match status" value="1"/>
</dbReference>
<reference evidence="1" key="1">
    <citation type="submission" date="2023-05" db="EMBL/GenBank/DDBJ databases">
        <authorList>
            <person name="Huff M."/>
        </authorList>
    </citation>
    <scope>NUCLEOTIDE SEQUENCE</scope>
</reference>
<dbReference type="PANTHER" id="PTHR35308:SF10">
    <property type="entry name" value="COX VIIA-LIKE PROTEIN"/>
    <property type="match status" value="1"/>
</dbReference>
<evidence type="ECO:0000313" key="2">
    <source>
        <dbReference type="Proteomes" id="UP000834106"/>
    </source>
</evidence>
<protein>
    <submittedName>
        <fullName evidence="1">Uncharacterized protein</fullName>
    </submittedName>
</protein>
<evidence type="ECO:0000313" key="1">
    <source>
        <dbReference type="EMBL" id="CAI9777609.1"/>
    </source>
</evidence>
<keyword evidence="2" id="KW-1185">Reference proteome</keyword>
<dbReference type="AlphaFoldDB" id="A0AAD2E544"/>
<dbReference type="Proteomes" id="UP000834106">
    <property type="component" value="Chromosome 15"/>
</dbReference>